<feature type="region of interest" description="Disordered" evidence="1">
    <location>
        <begin position="1"/>
        <end position="60"/>
    </location>
</feature>
<comment type="caution">
    <text evidence="2">The sequence shown here is derived from an EMBL/GenBank/DDBJ whole genome shotgun (WGS) entry which is preliminary data.</text>
</comment>
<evidence type="ECO:0000256" key="1">
    <source>
        <dbReference type="SAM" id="MobiDB-lite"/>
    </source>
</evidence>
<protein>
    <submittedName>
        <fullName evidence="2">Uncharacterized protein</fullName>
    </submittedName>
</protein>
<evidence type="ECO:0000313" key="3">
    <source>
        <dbReference type="Proteomes" id="UP001296873"/>
    </source>
</evidence>
<dbReference type="EMBL" id="NRRL01000011">
    <property type="protein sequence ID" value="MBK1667749.1"/>
    <property type="molecule type" value="Genomic_DNA"/>
</dbReference>
<organism evidence="2 3">
    <name type="scientific">Rhodovibrio sodomensis</name>
    <dbReference type="NCBI Taxonomy" id="1088"/>
    <lineage>
        <taxon>Bacteria</taxon>
        <taxon>Pseudomonadati</taxon>
        <taxon>Pseudomonadota</taxon>
        <taxon>Alphaproteobacteria</taxon>
        <taxon>Rhodospirillales</taxon>
        <taxon>Rhodovibrionaceae</taxon>
        <taxon>Rhodovibrio</taxon>
    </lineage>
</organism>
<dbReference type="RefSeq" id="WP_200339910.1">
    <property type="nucleotide sequence ID" value="NZ_NRRL01000011.1"/>
</dbReference>
<keyword evidence="3" id="KW-1185">Reference proteome</keyword>
<feature type="compositionally biased region" description="Low complexity" evidence="1">
    <location>
        <begin position="51"/>
        <end position="60"/>
    </location>
</feature>
<proteinExistence type="predicted"/>
<name>A0ABS1DBC8_9PROT</name>
<reference evidence="2 3" key="1">
    <citation type="journal article" date="2020" name="Microorganisms">
        <title>Osmotic Adaptation and Compatible Solute Biosynthesis of Phototrophic Bacteria as Revealed from Genome Analyses.</title>
        <authorList>
            <person name="Imhoff J.F."/>
            <person name="Rahn T."/>
            <person name="Kunzel S."/>
            <person name="Keller A."/>
            <person name="Neulinger S.C."/>
        </authorList>
    </citation>
    <scope>NUCLEOTIDE SEQUENCE [LARGE SCALE GENOMIC DNA]</scope>
    <source>
        <strain evidence="2 3">DSM 9895</strain>
    </source>
</reference>
<gene>
    <name evidence="2" type="ORF">CKO28_06845</name>
</gene>
<sequence length="214" mass="20700">MSSAAAGGANKTTKMDNEANIDAGMLDGGAQGEFAATSAVSAEAQQGDGPAAASASGSGSTGVTVETVAVAVSCGKDYAVAACPVAVVAVGVNSASAGSENGVVAVGLEGAAASSNSANSSETAMRDHQGFSFGDDPAVVRLLGAIRGELNRLSADNEAIKAELGWVDPEVDDDAPIAKAEAATSDKHAAADSTAKSDSAGKRDGDKKPGGSKA</sequence>
<feature type="region of interest" description="Disordered" evidence="1">
    <location>
        <begin position="166"/>
        <end position="214"/>
    </location>
</feature>
<dbReference type="Proteomes" id="UP001296873">
    <property type="component" value="Unassembled WGS sequence"/>
</dbReference>
<accession>A0ABS1DBC8</accession>
<feature type="compositionally biased region" description="Basic and acidic residues" evidence="1">
    <location>
        <begin position="199"/>
        <end position="214"/>
    </location>
</feature>
<evidence type="ECO:0000313" key="2">
    <source>
        <dbReference type="EMBL" id="MBK1667749.1"/>
    </source>
</evidence>